<evidence type="ECO:0000313" key="2">
    <source>
        <dbReference type="EMBL" id="CAL94555.1"/>
    </source>
</evidence>
<dbReference type="Pfam" id="PF17885">
    <property type="entry name" value="Smoa_sbd"/>
    <property type="match status" value="1"/>
</dbReference>
<dbReference type="InterPro" id="IPR036188">
    <property type="entry name" value="FAD/NAD-bd_sf"/>
</dbReference>
<dbReference type="InterPro" id="IPR041654">
    <property type="entry name" value="StyA_sbd"/>
</dbReference>
<dbReference type="SUPFAM" id="SSF51905">
    <property type="entry name" value="FAD/NAD(P)-binding domain"/>
    <property type="match status" value="1"/>
</dbReference>
<dbReference type="EMBL" id="AM406670">
    <property type="protein sequence ID" value="CAL94555.1"/>
    <property type="molecule type" value="Genomic_DNA"/>
</dbReference>
<sequence length="432" mass="47570">MHLASNASENKITPRSVAIVGAGQAGLLLGCALLDKGYSVTMVTNRSAEDVWHGKVMSSQFIFDPALQIERDFGMNQWEAECMKTEGISFSIPMPDGSGNRAIHWHARLNAYGQSVDQRVKMPGWMKEFERRGGELRFDDVGVAELDQLAAEYELVLLAGGKGEIVKLLGTDESRSPVKQPMRQLALTYVTGMKRHDYYECVNFNLIPGVGEYFVFPALTTKGADGTQDCDIMVFEGVPGGPMDCWGEAKTPEQHLEISLNILKTFVPWEYERSRDCQLTDANGILAGRITPTVRNPVLTLPSGRKVFGMGDAVLVNDPITGQGSNNATKGAKHYYDAILARGAAAFDEAWMRQTFDALYNGYAEKVVRWTNSLLFPPPEHIVKLLGAAQQAPSLASRIANGFNDPRDYAEYWFDAADAENLIASEMQKLAA</sequence>
<dbReference type="KEGG" id="azo:azo1938"/>
<gene>
    <name evidence="2" type="primary">styA</name>
    <name evidence="2" type="ordered locus">azo1938</name>
</gene>
<feature type="domain" description="Styrene monooxygenase StyA putative substrate binding" evidence="1">
    <location>
        <begin position="161"/>
        <end position="273"/>
    </location>
</feature>
<dbReference type="AlphaFoldDB" id="A1K6V0"/>
<organism evidence="2 3">
    <name type="scientific">Azoarcus sp. (strain BH72)</name>
    <dbReference type="NCBI Taxonomy" id="418699"/>
    <lineage>
        <taxon>Bacteria</taxon>
        <taxon>Pseudomonadati</taxon>
        <taxon>Pseudomonadota</taxon>
        <taxon>Betaproteobacteria</taxon>
        <taxon>Rhodocyclales</taxon>
        <taxon>Zoogloeaceae</taxon>
        <taxon>Azoarcus</taxon>
    </lineage>
</organism>
<keyword evidence="2" id="KW-0560">Oxidoreductase</keyword>
<keyword evidence="2" id="KW-0503">Monooxygenase</keyword>
<accession>A1K6V0</accession>
<dbReference type="RefSeq" id="WP_011765671.1">
    <property type="nucleotide sequence ID" value="NC_008702.1"/>
</dbReference>
<protein>
    <submittedName>
        <fullName evidence="2">Styrene monooxygenase</fullName>
    </submittedName>
</protein>
<dbReference type="eggNOG" id="COG0115">
    <property type="taxonomic scope" value="Bacteria"/>
</dbReference>
<keyword evidence="3" id="KW-1185">Reference proteome</keyword>
<dbReference type="HOGENOM" id="CLU_033694_0_0_4"/>
<dbReference type="Gene3D" id="3.50.50.60">
    <property type="entry name" value="FAD/NAD(P)-binding domain"/>
    <property type="match status" value="2"/>
</dbReference>
<dbReference type="Gene3D" id="3.30.9.40">
    <property type="match status" value="1"/>
</dbReference>
<dbReference type="PRINTS" id="PR00420">
    <property type="entry name" value="RNGMNOXGNASE"/>
</dbReference>
<proteinExistence type="predicted"/>
<dbReference type="Proteomes" id="UP000002588">
    <property type="component" value="Chromosome"/>
</dbReference>
<name>A1K6V0_AZOSB</name>
<evidence type="ECO:0000313" key="3">
    <source>
        <dbReference type="Proteomes" id="UP000002588"/>
    </source>
</evidence>
<reference evidence="2 3" key="1">
    <citation type="journal article" date="2006" name="Nat. Biotechnol.">
        <title>Complete genome of the mutualistic, N2-fixing grass endophyte Azoarcus sp. strain BH72.</title>
        <authorList>
            <person name="Krause A."/>
            <person name="Ramakumar A."/>
            <person name="Bartels D."/>
            <person name="Battistoni F."/>
            <person name="Bekel T."/>
            <person name="Boch J."/>
            <person name="Boehm M."/>
            <person name="Friedrich F."/>
            <person name="Hurek T."/>
            <person name="Krause L."/>
            <person name="Linke B."/>
            <person name="McHardy A.C."/>
            <person name="Sarkar A."/>
            <person name="Schneiker S."/>
            <person name="Syed A.A."/>
            <person name="Thauer R."/>
            <person name="Vorhoelter F.-J."/>
            <person name="Weidner S."/>
            <person name="Puehler A."/>
            <person name="Reinhold-Hurek B."/>
            <person name="Kaiser O."/>
            <person name="Goesmann A."/>
        </authorList>
    </citation>
    <scope>NUCLEOTIDE SEQUENCE [LARGE SCALE GENOMIC DNA]</scope>
    <source>
        <strain evidence="2 3">BH72</strain>
    </source>
</reference>
<dbReference type="GO" id="GO:0004497">
    <property type="term" value="F:monooxygenase activity"/>
    <property type="evidence" value="ECO:0007669"/>
    <property type="project" value="UniProtKB-KW"/>
</dbReference>
<dbReference type="STRING" id="62928.azo1938"/>
<evidence type="ECO:0000259" key="1">
    <source>
        <dbReference type="Pfam" id="PF17885"/>
    </source>
</evidence>